<keyword evidence="5" id="KW-0479">Metal-binding</keyword>
<organism evidence="12 13">
    <name type="scientific">Strigomonas culicis</name>
    <dbReference type="NCBI Taxonomy" id="28005"/>
    <lineage>
        <taxon>Eukaryota</taxon>
        <taxon>Discoba</taxon>
        <taxon>Euglenozoa</taxon>
        <taxon>Kinetoplastea</taxon>
        <taxon>Metakinetoplastina</taxon>
        <taxon>Trypanosomatida</taxon>
        <taxon>Trypanosomatidae</taxon>
        <taxon>Strigomonadinae</taxon>
        <taxon>Strigomonas</taxon>
    </lineage>
</organism>
<sequence>MEELFSVLQQTTFGGRQSASVKQMTEDITSGDDMREMQGLTAMCHHLNMNVGSVMSLNGLSPSVLVPPILICLQKEYLPELVILAARSLSYLTDAAPSTVHVLCQENNADMLLGPVRAITDMEVAEQCLTCIGNVCERESGAAALFAAGGVSVLLGFLDFFTIYVQRKIWKSVLLMCRSVNSSNYDRMVKESLPTIQQATAHSDSTIRSLAYSTIIRIVNGVHDDRVDVIMGPVVKNIEVHLLDAETFDNTFSTALQLLTVCVLASAGFTKTLVESGILTQLAHLLQCTLAEDSYNATTLELPTAEQQSPASPAVSSPTGLTAGAPNHISVAQQRLVCNLLKVTLPPYLKKSLLYIPTLLQFEIKGATPPEGQEIKDDAEGSDYDTVEEDDEDEGDDEEADDIESTENTDEAQWEEGHRRLQEVGIKLSINLAYKKCVLGRHTCDACHKRMEKLQDWFHCNQCNDFDFCLDCILKHGPTHQGGRHSFTDMYALYKHVVAIRKVERTALHAEKEKLYETTPALMNRQLSIVPTMIQFFLEAETVVSKMESLSFVLNCVALASADQLRNAAVSPPLLAELVAVSIRDRSLICNLFGVAIATVLLEKVPSEFAEPLYRAGVLAATEEMARQPMDSVSKKEMKKSMEERVSSVKGWNSILREETRALRQLFPLGVSDAISSDIARLSELLAAKEIEPAMPLLRSLLLNNVTSFELMSSKIFASLRLALMELKDIDTVVRLVAMLAEPPSEAEMKPAAAGAALPKTESCNPLVLFVHHLQRSIANTENFQPLNFGFLKSIRTQVALNLLPQTSVTANEATATAEGSPTGGPESPKVKTRSASVSIVPLANVEAICNFISSHLLDGGEAGRRMSLDEGADDRVEEVLPEASALKGRPPQRYSSIAAREKDRSNVWVRWGQYILPLSTTAAQILQLSLGSKGRGKGADRAASGAAASSAGSAKTKDDHKLTLFYSVGPFPDGKYEMLPPFLKHLNEVDSPQDDIHVLLPSREVHHFSVVAVLEKLVSTFPCSKGFVTETQKSLFALLGMLYECAKHWQDLLRYTTAGQSLHAAGTIPTSIPIQEGDFVVGRLDHKAMSHCTKFLMAGQHTRHWAVNVALDCPFLFAPSTRKFLFEVSFCGTLRSLVRLTNSVDKYGYRDTTSADHSMTAEIRQSRAKKRVWRDRALECAMELLGKKRRHTDALWEFEFYKEEGSGLGPSREFYTLVAQELRARHLRLWRDAGEEESSTYFTPRNGLYPRPNVPGSPEAGEQARYFLLMGRFLSKALLDGHIASMCFSPILLKLLRGDTCGIYDVCEISEEVGNVLVALTIAAKQGSDAVLLPGQRQACGVADLGLTFTLPGDDRIALKRDGATSEVTASNALEYCDLVVEYLLKTGVQVAVKALRKGFHDYIPLAALRLLSIKELNETLNGFEEKLTKEELEKHCLADHGYTCSCSHVQWLFDIISEFTLEEQQDFLAFLTGSPHLPVGGLSSYTPKITVVRKTSSEANIKEGDQLPSAMTCQNYLKLPAYETKEQMRSKLKQAMQEGKGAFLLT</sequence>
<feature type="compositionally biased region" description="Acidic residues" evidence="10">
    <location>
        <begin position="380"/>
        <end position="414"/>
    </location>
</feature>
<dbReference type="InterPro" id="IPR057948">
    <property type="entry name" value="TPR_TRIP12_N"/>
</dbReference>
<reference evidence="12 13" key="1">
    <citation type="journal article" date="2013" name="PLoS ONE">
        <title>Predicting the Proteins of Angomonas deanei, Strigomonas culicis and Their Respective Endosymbionts Reveals New Aspects of the Trypanosomatidae Family.</title>
        <authorList>
            <person name="Motta M.C."/>
            <person name="Martins A.C."/>
            <person name="de Souza S.S."/>
            <person name="Catta-Preta C.M."/>
            <person name="Silva R."/>
            <person name="Klein C.C."/>
            <person name="de Almeida L.G."/>
            <person name="de Lima Cunha O."/>
            <person name="Ciapina L.P."/>
            <person name="Brocchi M."/>
            <person name="Colabardini A.C."/>
            <person name="de Araujo Lima B."/>
            <person name="Machado C.R."/>
            <person name="de Almeida Soares C.M."/>
            <person name="Probst C.M."/>
            <person name="de Menezes C.B."/>
            <person name="Thompson C.E."/>
            <person name="Bartholomeu D.C."/>
            <person name="Gradia D.F."/>
            <person name="Pavoni D.P."/>
            <person name="Grisard E.C."/>
            <person name="Fantinatti-Garboggini F."/>
            <person name="Marchini F.K."/>
            <person name="Rodrigues-Luiz G.F."/>
            <person name="Wagner G."/>
            <person name="Goldman G.H."/>
            <person name="Fietto J.L."/>
            <person name="Elias M.C."/>
            <person name="Goldman M.H."/>
            <person name="Sagot M.F."/>
            <person name="Pereira M."/>
            <person name="Stoco P.H."/>
            <person name="de Mendonca-Neto R.P."/>
            <person name="Teixeira S.M."/>
            <person name="Maciel T.E."/>
            <person name="de Oliveira Mendes T.A."/>
            <person name="Urmenyi T.P."/>
            <person name="de Souza W."/>
            <person name="Schenkman S."/>
            <person name="de Vasconcelos A.T."/>
        </authorList>
    </citation>
    <scope>NUCLEOTIDE SEQUENCE [LARGE SCALE GENOMIC DNA]</scope>
</reference>
<keyword evidence="7 9" id="KW-0833">Ubl conjugation pathway</keyword>
<evidence type="ECO:0000259" key="11">
    <source>
        <dbReference type="PROSITE" id="PS50237"/>
    </source>
</evidence>
<evidence type="ECO:0000256" key="1">
    <source>
        <dbReference type="ARBA" id="ARBA00000885"/>
    </source>
</evidence>
<dbReference type="SUPFAM" id="SSF48371">
    <property type="entry name" value="ARM repeat"/>
    <property type="match status" value="1"/>
</dbReference>
<feature type="region of interest" description="Disordered" evidence="10">
    <location>
        <begin position="369"/>
        <end position="416"/>
    </location>
</feature>
<dbReference type="EMBL" id="ATMH01007825">
    <property type="protein sequence ID" value="EPY23190.1"/>
    <property type="molecule type" value="Genomic_DNA"/>
</dbReference>
<keyword evidence="4" id="KW-0808">Transferase</keyword>
<dbReference type="Gene3D" id="3.30.2410.10">
    <property type="entry name" value="Hect, E3 ligase catalytic domain"/>
    <property type="match status" value="1"/>
</dbReference>
<comment type="caution">
    <text evidence="12">The sequence shown here is derived from an EMBL/GenBank/DDBJ whole genome shotgun (WGS) entry which is preliminary data.</text>
</comment>
<dbReference type="SUPFAM" id="SSF57850">
    <property type="entry name" value="RING/U-box"/>
    <property type="match status" value="1"/>
</dbReference>
<feature type="active site" description="Glycyl thioester intermediate" evidence="9">
    <location>
        <position position="1515"/>
    </location>
</feature>
<evidence type="ECO:0000256" key="10">
    <source>
        <dbReference type="SAM" id="MobiDB-lite"/>
    </source>
</evidence>
<proteinExistence type="inferred from homology"/>
<dbReference type="Pfam" id="PF00632">
    <property type="entry name" value="HECT"/>
    <property type="match status" value="1"/>
</dbReference>
<dbReference type="SMART" id="SM00119">
    <property type="entry name" value="HECTc"/>
    <property type="match status" value="1"/>
</dbReference>
<evidence type="ECO:0000256" key="7">
    <source>
        <dbReference type="ARBA" id="ARBA00022786"/>
    </source>
</evidence>
<dbReference type="SUPFAM" id="SSF56204">
    <property type="entry name" value="Hect, E3 ligase catalytic domain"/>
    <property type="match status" value="1"/>
</dbReference>
<dbReference type="InterPro" id="IPR011989">
    <property type="entry name" value="ARM-like"/>
</dbReference>
<evidence type="ECO:0000256" key="8">
    <source>
        <dbReference type="ARBA" id="ARBA00022833"/>
    </source>
</evidence>
<dbReference type="GO" id="GO:0043161">
    <property type="term" value="P:proteasome-mediated ubiquitin-dependent protein catabolic process"/>
    <property type="evidence" value="ECO:0007669"/>
    <property type="project" value="TreeGrafter"/>
</dbReference>
<dbReference type="InterPro" id="IPR016024">
    <property type="entry name" value="ARM-type_fold"/>
</dbReference>
<dbReference type="InterPro" id="IPR035983">
    <property type="entry name" value="Hect_E3_ubiquitin_ligase"/>
</dbReference>
<dbReference type="GO" id="GO:0008270">
    <property type="term" value="F:zinc ion binding"/>
    <property type="evidence" value="ECO:0007669"/>
    <property type="project" value="UniProtKB-KW"/>
</dbReference>
<keyword evidence="8" id="KW-0862">Zinc</keyword>
<dbReference type="Proteomes" id="UP000015354">
    <property type="component" value="Unassembled WGS sequence"/>
</dbReference>
<keyword evidence="6" id="KW-0863">Zinc-finger</keyword>
<evidence type="ECO:0000256" key="9">
    <source>
        <dbReference type="PROSITE-ProRule" id="PRU00104"/>
    </source>
</evidence>
<gene>
    <name evidence="12" type="ORF">STCU_07825</name>
</gene>
<dbReference type="GO" id="GO:0000209">
    <property type="term" value="P:protein polyubiquitination"/>
    <property type="evidence" value="ECO:0007669"/>
    <property type="project" value="TreeGrafter"/>
</dbReference>
<dbReference type="PANTHER" id="PTHR45670">
    <property type="entry name" value="E3 UBIQUITIN-PROTEIN LIGASE TRIP12"/>
    <property type="match status" value="1"/>
</dbReference>
<dbReference type="PROSITE" id="PS50237">
    <property type="entry name" value="HECT"/>
    <property type="match status" value="1"/>
</dbReference>
<dbReference type="Gene3D" id="3.90.1750.10">
    <property type="entry name" value="Hect, E3 ligase catalytic domains"/>
    <property type="match status" value="1"/>
</dbReference>
<evidence type="ECO:0000256" key="3">
    <source>
        <dbReference type="ARBA" id="ARBA00012485"/>
    </source>
</evidence>
<dbReference type="InterPro" id="IPR000569">
    <property type="entry name" value="HECT_dom"/>
</dbReference>
<feature type="domain" description="HECT" evidence="11">
    <location>
        <begin position="1198"/>
        <end position="1548"/>
    </location>
</feature>
<accession>S9VJ17</accession>
<feature type="region of interest" description="Disordered" evidence="10">
    <location>
        <begin position="812"/>
        <end position="833"/>
    </location>
</feature>
<evidence type="ECO:0000256" key="2">
    <source>
        <dbReference type="ARBA" id="ARBA00006331"/>
    </source>
</evidence>
<keyword evidence="13" id="KW-1185">Reference proteome</keyword>
<dbReference type="GO" id="GO:0061630">
    <property type="term" value="F:ubiquitin protein ligase activity"/>
    <property type="evidence" value="ECO:0007669"/>
    <property type="project" value="UniProtKB-EC"/>
</dbReference>
<dbReference type="InterPro" id="IPR045322">
    <property type="entry name" value="HECTD1/TRIP12-like"/>
</dbReference>
<protein>
    <recommendedName>
        <fullName evidence="3">HECT-type E3 ubiquitin transferase</fullName>
        <ecNumber evidence="3">2.3.2.26</ecNumber>
    </recommendedName>
</protein>
<dbReference type="Gene3D" id="3.30.60.90">
    <property type="match status" value="1"/>
</dbReference>
<comment type="similarity">
    <text evidence="2">Belongs to the UPL family. K-HECT subfamily.</text>
</comment>
<dbReference type="OrthoDB" id="271273at2759"/>
<dbReference type="Gene3D" id="3.30.2160.10">
    <property type="entry name" value="Hect, E3 ligase catalytic domain"/>
    <property type="match status" value="1"/>
</dbReference>
<name>S9VJ17_9TRYP</name>
<dbReference type="PANTHER" id="PTHR45670:SF14">
    <property type="entry name" value="E3 UBIQUITIN-PROTEIN LIGASE TRIP12"/>
    <property type="match status" value="1"/>
</dbReference>
<evidence type="ECO:0000256" key="4">
    <source>
        <dbReference type="ARBA" id="ARBA00022679"/>
    </source>
</evidence>
<evidence type="ECO:0000313" key="13">
    <source>
        <dbReference type="Proteomes" id="UP000015354"/>
    </source>
</evidence>
<dbReference type="EC" id="2.3.2.26" evidence="3"/>
<dbReference type="Pfam" id="PF25579">
    <property type="entry name" value="TPR_TRIP12_N"/>
    <property type="match status" value="1"/>
</dbReference>
<evidence type="ECO:0000256" key="5">
    <source>
        <dbReference type="ARBA" id="ARBA00022723"/>
    </source>
</evidence>
<dbReference type="InterPro" id="IPR043145">
    <property type="entry name" value="Znf_ZZ_sf"/>
</dbReference>
<evidence type="ECO:0000313" key="12">
    <source>
        <dbReference type="EMBL" id="EPY23190.1"/>
    </source>
</evidence>
<comment type="catalytic activity">
    <reaction evidence="1">
        <text>S-ubiquitinyl-[E2 ubiquitin-conjugating enzyme]-L-cysteine + [acceptor protein]-L-lysine = [E2 ubiquitin-conjugating enzyme]-L-cysteine + N(6)-ubiquitinyl-[acceptor protein]-L-lysine.</text>
        <dbReference type="EC" id="2.3.2.26"/>
    </reaction>
</comment>
<dbReference type="Gene3D" id="1.25.10.10">
    <property type="entry name" value="Leucine-rich Repeat Variant"/>
    <property type="match status" value="1"/>
</dbReference>
<evidence type="ECO:0000256" key="6">
    <source>
        <dbReference type="ARBA" id="ARBA00022771"/>
    </source>
</evidence>